<keyword evidence="3 8" id="KW-0479">Metal-binding</keyword>
<dbReference type="NCBIfam" id="TIGR00556">
    <property type="entry name" value="pantethn_trn"/>
    <property type="match status" value="1"/>
</dbReference>
<dbReference type="RefSeq" id="WP_072967111.1">
    <property type="nucleotide sequence ID" value="NZ_FRAJ01000011.1"/>
</dbReference>
<keyword evidence="2 8" id="KW-0808">Transferase</keyword>
<dbReference type="InterPro" id="IPR002582">
    <property type="entry name" value="ACPS"/>
</dbReference>
<feature type="binding site" evidence="8">
    <location>
        <position position="55"/>
    </location>
    <ligand>
        <name>Mg(2+)</name>
        <dbReference type="ChEBI" id="CHEBI:18420"/>
    </ligand>
</feature>
<keyword evidence="4 8" id="KW-0276">Fatty acid metabolism</keyword>
<dbReference type="GO" id="GO:0000287">
    <property type="term" value="F:magnesium ion binding"/>
    <property type="evidence" value="ECO:0007669"/>
    <property type="project" value="UniProtKB-UniRule"/>
</dbReference>
<dbReference type="STRING" id="1121266.SAMN02745883_01482"/>
<organism evidence="10 11">
    <name type="scientific">Caminicella sporogenes DSM 14501</name>
    <dbReference type="NCBI Taxonomy" id="1121266"/>
    <lineage>
        <taxon>Bacteria</taxon>
        <taxon>Bacillati</taxon>
        <taxon>Bacillota</taxon>
        <taxon>Clostridia</taxon>
        <taxon>Peptostreptococcales</taxon>
        <taxon>Caminicellaceae</taxon>
        <taxon>Caminicella</taxon>
    </lineage>
</organism>
<protein>
    <recommendedName>
        <fullName evidence="8">Holo-[acyl-carrier-protein] synthase</fullName>
        <shortName evidence="8">Holo-ACP synthase</shortName>
        <ecNumber evidence="8">2.7.8.7</ecNumber>
    </recommendedName>
    <alternativeName>
        <fullName evidence="8">4'-phosphopantetheinyl transferase AcpS</fullName>
    </alternativeName>
</protein>
<comment type="subcellular location">
    <subcellularLocation>
        <location evidence="8">Cytoplasm</location>
    </subcellularLocation>
</comment>
<keyword evidence="1 8" id="KW-0444">Lipid biosynthesis</keyword>
<dbReference type="NCBIfam" id="TIGR00516">
    <property type="entry name" value="acpS"/>
    <property type="match status" value="1"/>
</dbReference>
<evidence type="ECO:0000256" key="5">
    <source>
        <dbReference type="ARBA" id="ARBA00022842"/>
    </source>
</evidence>
<evidence type="ECO:0000313" key="11">
    <source>
        <dbReference type="Proteomes" id="UP000184082"/>
    </source>
</evidence>
<feature type="domain" description="4'-phosphopantetheinyl transferase" evidence="9">
    <location>
        <begin position="4"/>
        <end position="113"/>
    </location>
</feature>
<dbReference type="GO" id="GO:0006633">
    <property type="term" value="P:fatty acid biosynthetic process"/>
    <property type="evidence" value="ECO:0007669"/>
    <property type="project" value="UniProtKB-UniRule"/>
</dbReference>
<dbReference type="InterPro" id="IPR008278">
    <property type="entry name" value="4-PPantetheinyl_Trfase_dom"/>
</dbReference>
<keyword evidence="5 8" id="KW-0460">Magnesium</keyword>
<evidence type="ECO:0000256" key="6">
    <source>
        <dbReference type="ARBA" id="ARBA00023098"/>
    </source>
</evidence>
<dbReference type="GO" id="GO:0008897">
    <property type="term" value="F:holo-[acyl-carrier-protein] synthase activity"/>
    <property type="evidence" value="ECO:0007669"/>
    <property type="project" value="UniProtKB-UniRule"/>
</dbReference>
<keyword evidence="7 8" id="KW-0275">Fatty acid biosynthesis</keyword>
<feature type="binding site" evidence="8">
    <location>
        <position position="8"/>
    </location>
    <ligand>
        <name>Mg(2+)</name>
        <dbReference type="ChEBI" id="CHEBI:18420"/>
    </ligand>
</feature>
<evidence type="ECO:0000256" key="2">
    <source>
        <dbReference type="ARBA" id="ARBA00022679"/>
    </source>
</evidence>
<evidence type="ECO:0000256" key="8">
    <source>
        <dbReference type="HAMAP-Rule" id="MF_00101"/>
    </source>
</evidence>
<dbReference type="GO" id="GO:0005737">
    <property type="term" value="C:cytoplasm"/>
    <property type="evidence" value="ECO:0007669"/>
    <property type="project" value="UniProtKB-SubCell"/>
</dbReference>
<comment type="cofactor">
    <cofactor evidence="8">
        <name>Mg(2+)</name>
        <dbReference type="ChEBI" id="CHEBI:18420"/>
    </cofactor>
</comment>
<gene>
    <name evidence="8" type="primary">acpS</name>
    <name evidence="10" type="ORF">SAMN02745883_01482</name>
</gene>
<dbReference type="InterPro" id="IPR037143">
    <property type="entry name" value="4-PPantetheinyl_Trfase_dom_sf"/>
</dbReference>
<reference evidence="10 11" key="1">
    <citation type="submission" date="2016-11" db="EMBL/GenBank/DDBJ databases">
        <authorList>
            <person name="Jaros S."/>
            <person name="Januszkiewicz K."/>
            <person name="Wedrychowicz H."/>
        </authorList>
    </citation>
    <scope>NUCLEOTIDE SEQUENCE [LARGE SCALE GENOMIC DNA]</scope>
    <source>
        <strain evidence="10 11">DSM 14501</strain>
    </source>
</reference>
<dbReference type="HAMAP" id="MF_00101">
    <property type="entry name" value="AcpS"/>
    <property type="match status" value="1"/>
</dbReference>
<dbReference type="EMBL" id="FRAJ01000011">
    <property type="protein sequence ID" value="SHK19052.1"/>
    <property type="molecule type" value="Genomic_DNA"/>
</dbReference>
<dbReference type="Gene3D" id="3.90.470.20">
    <property type="entry name" value="4'-phosphopantetheinyl transferase domain"/>
    <property type="match status" value="1"/>
</dbReference>
<name>A0A1M6QFM1_9FIRM</name>
<keyword evidence="8" id="KW-0963">Cytoplasm</keyword>
<evidence type="ECO:0000256" key="4">
    <source>
        <dbReference type="ARBA" id="ARBA00022832"/>
    </source>
</evidence>
<dbReference type="InterPro" id="IPR004568">
    <property type="entry name" value="Ppantetheine-prot_Trfase_dom"/>
</dbReference>
<keyword evidence="6 8" id="KW-0443">Lipid metabolism</keyword>
<comment type="function">
    <text evidence="8">Transfers the 4'-phosphopantetheine moiety from coenzyme A to a Ser of acyl-carrier-protein.</text>
</comment>
<accession>A0A1M6QFM1</accession>
<dbReference type="EC" id="2.7.8.7" evidence="8"/>
<sequence length="121" mass="13635">MINGIGIDIIEINRIYNAVKKERFLEKIFTDREIEYFKKINYNINTIAGSFAAKEAVAKALGTGIRGFRWIDIEIIRNKLGKPEVILYGKAKEIAHANGIQKILVSISHSREYAVSQAIGI</sequence>
<comment type="catalytic activity">
    <reaction evidence="8">
        <text>apo-[ACP] + CoA = holo-[ACP] + adenosine 3',5'-bisphosphate + H(+)</text>
        <dbReference type="Rhea" id="RHEA:12068"/>
        <dbReference type="Rhea" id="RHEA-COMP:9685"/>
        <dbReference type="Rhea" id="RHEA-COMP:9690"/>
        <dbReference type="ChEBI" id="CHEBI:15378"/>
        <dbReference type="ChEBI" id="CHEBI:29999"/>
        <dbReference type="ChEBI" id="CHEBI:57287"/>
        <dbReference type="ChEBI" id="CHEBI:58343"/>
        <dbReference type="ChEBI" id="CHEBI:64479"/>
        <dbReference type="EC" id="2.7.8.7"/>
    </reaction>
</comment>
<dbReference type="Proteomes" id="UP000184082">
    <property type="component" value="Unassembled WGS sequence"/>
</dbReference>
<comment type="similarity">
    <text evidence="8">Belongs to the P-Pant transferase superfamily. AcpS family.</text>
</comment>
<evidence type="ECO:0000313" key="10">
    <source>
        <dbReference type="EMBL" id="SHK19052.1"/>
    </source>
</evidence>
<dbReference type="AlphaFoldDB" id="A0A1M6QFM1"/>
<dbReference type="Pfam" id="PF01648">
    <property type="entry name" value="ACPS"/>
    <property type="match status" value="1"/>
</dbReference>
<evidence type="ECO:0000256" key="1">
    <source>
        <dbReference type="ARBA" id="ARBA00022516"/>
    </source>
</evidence>
<proteinExistence type="inferred from homology"/>
<evidence type="ECO:0000259" key="9">
    <source>
        <dbReference type="Pfam" id="PF01648"/>
    </source>
</evidence>
<evidence type="ECO:0000256" key="3">
    <source>
        <dbReference type="ARBA" id="ARBA00022723"/>
    </source>
</evidence>
<keyword evidence="11" id="KW-1185">Reference proteome</keyword>
<dbReference type="SUPFAM" id="SSF56214">
    <property type="entry name" value="4'-phosphopantetheinyl transferase"/>
    <property type="match status" value="1"/>
</dbReference>
<evidence type="ECO:0000256" key="7">
    <source>
        <dbReference type="ARBA" id="ARBA00023160"/>
    </source>
</evidence>